<dbReference type="PANTHER" id="PTHR47112">
    <property type="entry name" value="PX DOMAIN-CONTAINING PROTEIN"/>
    <property type="match status" value="1"/>
</dbReference>
<gene>
    <name evidence="2" type="primary">Contig17250.g18369</name>
    <name evidence="2" type="ORF">STYLEM_9335</name>
</gene>
<dbReference type="InParanoid" id="A0A078AHN3"/>
<keyword evidence="3" id="KW-1185">Reference proteome</keyword>
<evidence type="ECO:0000256" key="1">
    <source>
        <dbReference type="SAM" id="Coils"/>
    </source>
</evidence>
<dbReference type="Gene3D" id="3.90.1720.10">
    <property type="entry name" value="endopeptidase domain like (from Nostoc punctiforme)"/>
    <property type="match status" value="2"/>
</dbReference>
<dbReference type="Proteomes" id="UP000039865">
    <property type="component" value="Unassembled WGS sequence"/>
</dbReference>
<reference evidence="2 3" key="1">
    <citation type="submission" date="2014-06" db="EMBL/GenBank/DDBJ databases">
        <authorList>
            <person name="Swart Estienne"/>
        </authorList>
    </citation>
    <scope>NUCLEOTIDE SEQUENCE [LARGE SCALE GENOMIC DNA]</scope>
    <source>
        <strain evidence="2 3">130c</strain>
    </source>
</reference>
<evidence type="ECO:0000313" key="2">
    <source>
        <dbReference type="EMBL" id="CDW80338.1"/>
    </source>
</evidence>
<accession>A0A078AHN3</accession>
<organism evidence="2 3">
    <name type="scientific">Stylonychia lemnae</name>
    <name type="common">Ciliate</name>
    <dbReference type="NCBI Taxonomy" id="5949"/>
    <lineage>
        <taxon>Eukaryota</taxon>
        <taxon>Sar</taxon>
        <taxon>Alveolata</taxon>
        <taxon>Ciliophora</taxon>
        <taxon>Intramacronucleata</taxon>
        <taxon>Spirotrichea</taxon>
        <taxon>Stichotrichia</taxon>
        <taxon>Sporadotrichida</taxon>
        <taxon>Oxytrichidae</taxon>
        <taxon>Stylonychinae</taxon>
        <taxon>Stylonychia</taxon>
    </lineage>
</organism>
<dbReference type="PANTHER" id="PTHR47112:SF1">
    <property type="entry name" value="PX DOMAIN-CONTAINING PROTEIN"/>
    <property type="match status" value="1"/>
</dbReference>
<keyword evidence="1" id="KW-0175">Coiled coil</keyword>
<feature type="coiled-coil region" evidence="1">
    <location>
        <begin position="87"/>
        <end position="121"/>
    </location>
</feature>
<sequence length="673" mass="77320">MQGTSPNNLSVTQRAQAIKIVQVQPKQNSDSSSSIKFTQTALGDIYTAETINDVDVEEERGFSSRLGSINKLDNAASNYKNFFQNCEDEKERVLDKETDDYQNEENEVRQLQQYNDQLTVACYNQQQQISSLKASSMFSDIKYKSQDKRLTVNVRSIQARKEYDSKNSQIFSKLTPLTVNSEKYQSERQSFTRPPTNLRRNIFDQSQHSQLLRTQSSHDEQVFQKVQLPEGFKVNSQEDDFSYGTPIVTYVNNTIANTPVKIQVNQNMQSFNVKQQNQISVEKKLQPFSSTVVREESQNKSSFCRISHLKQIAGDEDCDNVSIHSKSLSRDKNQSSLNTYQKDKKEYDIDVDMDLEDLRSTPIIIQDVLQMSTATKNQLSISQKINKLNQSHRGKQEFNFSRIENKHLIENKKIIQQVKYKTDKNLLINAWFSIDKKFIKIAKNKAITDLILSVNYHRTCVTVKQIGQSTIQICAQDFENFEIVVLNGDTLHKILDNLKIYLSQAKFSKKIQNRYTDFKLSIQKQTRVSLEQFREIADTGDIIFFKGKTMGCKVQRFFTRCDFDHVALILKYKCGTLVLFESTGTACNRGKKYRLNAIDLLKSEQNGEEQEQEGFFCSELVAAAYQSLGLLPKSKLPSTFWPSTLADENLKLEDGITLSKLIAIDYQNIPTKL</sequence>
<dbReference type="AlphaFoldDB" id="A0A078AHN3"/>
<proteinExistence type="predicted"/>
<dbReference type="SUPFAM" id="SSF54001">
    <property type="entry name" value="Cysteine proteinases"/>
    <property type="match status" value="1"/>
</dbReference>
<dbReference type="EMBL" id="CCKQ01008877">
    <property type="protein sequence ID" value="CDW80338.1"/>
    <property type="molecule type" value="Genomic_DNA"/>
</dbReference>
<name>A0A078AHN3_STYLE</name>
<dbReference type="OrthoDB" id="289113at2759"/>
<evidence type="ECO:0000313" key="3">
    <source>
        <dbReference type="Proteomes" id="UP000039865"/>
    </source>
</evidence>
<dbReference type="InterPro" id="IPR038765">
    <property type="entry name" value="Papain-like_cys_pep_sf"/>
</dbReference>
<protein>
    <submittedName>
        <fullName evidence="2">Uncharacterized protein</fullName>
    </submittedName>
</protein>